<evidence type="ECO:0000313" key="2">
    <source>
        <dbReference type="Proteomes" id="UP000789920"/>
    </source>
</evidence>
<evidence type="ECO:0000313" key="1">
    <source>
        <dbReference type="EMBL" id="CAG8834708.1"/>
    </source>
</evidence>
<organism evidence="1 2">
    <name type="scientific">Racocetra persica</name>
    <dbReference type="NCBI Taxonomy" id="160502"/>
    <lineage>
        <taxon>Eukaryota</taxon>
        <taxon>Fungi</taxon>
        <taxon>Fungi incertae sedis</taxon>
        <taxon>Mucoromycota</taxon>
        <taxon>Glomeromycotina</taxon>
        <taxon>Glomeromycetes</taxon>
        <taxon>Diversisporales</taxon>
        <taxon>Gigasporaceae</taxon>
        <taxon>Racocetra</taxon>
    </lineage>
</organism>
<dbReference type="EMBL" id="CAJVQC010109929">
    <property type="protein sequence ID" value="CAG8834708.1"/>
    <property type="molecule type" value="Genomic_DNA"/>
</dbReference>
<sequence length="53" mass="5986">HITKDSSESILSKVLLKVKSLTESQKSYQKSKVLPKVESFTERFIVSSFAVVK</sequence>
<accession>A0ACA9SBM0</accession>
<feature type="non-terminal residue" evidence="1">
    <location>
        <position position="1"/>
    </location>
</feature>
<comment type="caution">
    <text evidence="1">The sequence shown here is derived from an EMBL/GenBank/DDBJ whole genome shotgun (WGS) entry which is preliminary data.</text>
</comment>
<feature type="non-terminal residue" evidence="1">
    <location>
        <position position="53"/>
    </location>
</feature>
<protein>
    <submittedName>
        <fullName evidence="1">16349_t:CDS:1</fullName>
    </submittedName>
</protein>
<name>A0ACA9SBM0_9GLOM</name>
<keyword evidence="2" id="KW-1185">Reference proteome</keyword>
<reference evidence="1" key="1">
    <citation type="submission" date="2021-06" db="EMBL/GenBank/DDBJ databases">
        <authorList>
            <person name="Kallberg Y."/>
            <person name="Tangrot J."/>
            <person name="Rosling A."/>
        </authorList>
    </citation>
    <scope>NUCLEOTIDE SEQUENCE</scope>
    <source>
        <strain evidence="1">MA461A</strain>
    </source>
</reference>
<proteinExistence type="predicted"/>
<gene>
    <name evidence="1" type="ORF">RPERSI_LOCUS29280</name>
</gene>
<dbReference type="Proteomes" id="UP000789920">
    <property type="component" value="Unassembled WGS sequence"/>
</dbReference>